<evidence type="ECO:0000256" key="1">
    <source>
        <dbReference type="ARBA" id="ARBA00009095"/>
    </source>
</evidence>
<dbReference type="PROSITE" id="PS51658">
    <property type="entry name" value="BFN"/>
    <property type="match status" value="1"/>
</dbReference>
<dbReference type="PANTHER" id="PTHR15160">
    <property type="entry name" value="VON HIPPEL-LINDAU PROTEIN"/>
    <property type="match status" value="1"/>
</dbReference>
<feature type="domain" description="BFN" evidence="3">
    <location>
        <begin position="8"/>
        <end position="141"/>
    </location>
</feature>
<evidence type="ECO:0000313" key="5">
    <source>
        <dbReference type="Proteomes" id="UP001174909"/>
    </source>
</evidence>
<dbReference type="InterPro" id="IPR036104">
    <property type="entry name" value="BFN_sf"/>
</dbReference>
<evidence type="ECO:0000256" key="2">
    <source>
        <dbReference type="ARBA" id="ARBA00025428"/>
    </source>
</evidence>
<dbReference type="Gene3D" id="3.10.690.10">
    <property type="entry name" value="Bifunctional nuclease domain"/>
    <property type="match status" value="1"/>
</dbReference>
<proteinExistence type="inferred from homology"/>
<dbReference type="EMBL" id="CASHTH010001673">
    <property type="protein sequence ID" value="CAI8017936.1"/>
    <property type="molecule type" value="Genomic_DNA"/>
</dbReference>
<comment type="similarity">
    <text evidence="1">Belongs to the bifunctional nuclease family.</text>
</comment>
<dbReference type="Pfam" id="PF02577">
    <property type="entry name" value="BFN_dom"/>
    <property type="match status" value="1"/>
</dbReference>
<accession>A0AA35WHZ8</accession>
<sequence>MEKEKEARVEVKVNFLSIDRGTGAPIVVLKEKEGDSNRILLIWIGESEAAAIQMHIEKMQLPRPMTHDLLKSMIETLGAKVTAVCVHSFEERTFYAHVTLEVNGDNIDVDCRPSDAIAIALRCEAPIYIVEEVLAEQGYSEQELDKGQKPDTKDVLQNLDDDTLKQYTV</sequence>
<name>A0AA35WHZ8_GEOBA</name>
<dbReference type="Proteomes" id="UP001174909">
    <property type="component" value="Unassembled WGS sequence"/>
</dbReference>
<keyword evidence="5" id="KW-1185">Reference proteome</keyword>
<reference evidence="4" key="1">
    <citation type="submission" date="2023-03" db="EMBL/GenBank/DDBJ databases">
        <authorList>
            <person name="Steffen K."/>
            <person name="Cardenas P."/>
        </authorList>
    </citation>
    <scope>NUCLEOTIDE SEQUENCE</scope>
</reference>
<evidence type="ECO:0000313" key="4">
    <source>
        <dbReference type="EMBL" id="CAI8017936.1"/>
    </source>
</evidence>
<dbReference type="AlphaFoldDB" id="A0AA35WHZ8"/>
<comment type="function">
    <text evidence="2">Bifunctional nuclease with both RNase and DNase activities. Involved in basal defense response. Participates in abscisic acid-derived callose deposition following infection by a necrotrophic pathogen.</text>
</comment>
<organism evidence="4 5">
    <name type="scientific">Geodia barretti</name>
    <name type="common">Barrett's horny sponge</name>
    <dbReference type="NCBI Taxonomy" id="519541"/>
    <lineage>
        <taxon>Eukaryota</taxon>
        <taxon>Metazoa</taxon>
        <taxon>Porifera</taxon>
        <taxon>Demospongiae</taxon>
        <taxon>Heteroscleromorpha</taxon>
        <taxon>Tetractinellida</taxon>
        <taxon>Astrophorina</taxon>
        <taxon>Geodiidae</taxon>
        <taxon>Geodia</taxon>
    </lineage>
</organism>
<dbReference type="PANTHER" id="PTHR15160:SF1">
    <property type="entry name" value="VON HIPPEL-LINDAU DISEASE TUMOR SUPPRESSOR"/>
    <property type="match status" value="1"/>
</dbReference>
<dbReference type="GO" id="GO:0004518">
    <property type="term" value="F:nuclease activity"/>
    <property type="evidence" value="ECO:0007669"/>
    <property type="project" value="InterPro"/>
</dbReference>
<dbReference type="SUPFAM" id="SSF103256">
    <property type="entry name" value="Hypothetical protein TM0160"/>
    <property type="match status" value="1"/>
</dbReference>
<comment type="caution">
    <text evidence="4">The sequence shown here is derived from an EMBL/GenBank/DDBJ whole genome shotgun (WGS) entry which is preliminary data.</text>
</comment>
<gene>
    <name evidence="4" type="ORF">GBAR_LOCUS10829</name>
</gene>
<dbReference type="InterPro" id="IPR003729">
    <property type="entry name" value="Bi_nuclease_dom"/>
</dbReference>
<evidence type="ECO:0000259" key="3">
    <source>
        <dbReference type="PROSITE" id="PS51658"/>
    </source>
</evidence>
<protein>
    <submittedName>
        <fullName evidence="4">Uncharacterized protein Rv1829</fullName>
    </submittedName>
</protein>